<dbReference type="RefSeq" id="WP_103052847.1">
    <property type="nucleotide sequence ID" value="NZ_POWF01000009.1"/>
</dbReference>
<evidence type="ECO:0000313" key="6">
    <source>
        <dbReference type="Proteomes" id="UP000236641"/>
    </source>
</evidence>
<keyword evidence="2" id="KW-0378">Hydrolase</keyword>
<dbReference type="Proteomes" id="UP000236641">
    <property type="component" value="Unassembled WGS sequence"/>
</dbReference>
<evidence type="ECO:0000256" key="3">
    <source>
        <dbReference type="ARBA" id="ARBA00022825"/>
    </source>
</evidence>
<evidence type="ECO:0000313" key="5">
    <source>
        <dbReference type="EMBL" id="PNQ72360.1"/>
    </source>
</evidence>
<reference evidence="5 6" key="1">
    <citation type="submission" date="2018-01" db="EMBL/GenBank/DDBJ databases">
        <title>The draft genome of Hanstruepera neustonica JCM19743.</title>
        <authorList>
            <person name="He R.-H."/>
            <person name="Du Z.-J."/>
        </authorList>
    </citation>
    <scope>NUCLEOTIDE SEQUENCE [LARGE SCALE GENOMIC DNA]</scope>
    <source>
        <strain evidence="5 6">JCM19743</strain>
    </source>
</reference>
<dbReference type="InterPro" id="IPR020992">
    <property type="entry name" value="Tail_Prtase_C"/>
</dbReference>
<dbReference type="GO" id="GO:0008236">
    <property type="term" value="F:serine-type peptidase activity"/>
    <property type="evidence" value="ECO:0007669"/>
    <property type="project" value="UniProtKB-KW"/>
</dbReference>
<dbReference type="PANTHER" id="PTHR32060">
    <property type="entry name" value="TAIL-SPECIFIC PROTEASE"/>
    <property type="match status" value="1"/>
</dbReference>
<dbReference type="Pfam" id="PF17804">
    <property type="entry name" value="TSP_NTD"/>
    <property type="match status" value="1"/>
</dbReference>
<dbReference type="CDD" id="cd07560">
    <property type="entry name" value="Peptidase_S41_CPP"/>
    <property type="match status" value="1"/>
</dbReference>
<dbReference type="AlphaFoldDB" id="A0A2K1DWG1"/>
<dbReference type="NCBIfam" id="TIGR00225">
    <property type="entry name" value="prc"/>
    <property type="match status" value="1"/>
</dbReference>
<keyword evidence="1" id="KW-0645">Protease</keyword>
<keyword evidence="6" id="KW-1185">Reference proteome</keyword>
<evidence type="ECO:0000256" key="1">
    <source>
        <dbReference type="ARBA" id="ARBA00022670"/>
    </source>
</evidence>
<sequence length="685" mass="78083">MIHHLRCLILLFFTITIWGQESNVFCKRLSAVLETVNQHHYKPKPVDDNFSIAVYHLFLDSIDDRQQFFTQEDINLFSQDSLQLDDFVKNNNCHFISKYTTTLETRINQSKSILESLKTVELDYSGKDTLYFDADRPSEYFKDETHQNSYWNKRVRYKILSSIIDEDSILSSAKTNFKALEKDIKPKIIQQQICVLEELLNQSGGIDRYVKEAFLNAFLNYQDPNSSFFNTSQKTQFETSVSNDQLSFGLFTAKNNNGEIEIVHIQPGSSAFKNGDLEVNDIIKSIHSNGETLETYCISNNDVVSFLNDSHHNTINLSVKKQNGVTKKVKLSKIKSEVETNNIVGYVIKKSDNNIGYIRIPSFYTDLETPNGLGVANDVAKELYKLQKESISGLILDLRFNSGGSMKEAADLSGMFINRGPLAISKYSNGESFTIKDSQRGSLFNKPLLILINGYSASASEFFTAAMQDYKRGVIVGSSSYGKATAQIILPIDEDPDYGFVKITVEKFYRSTGKSHQQFGIKPDIILPSVYDNLDFGEKNKKYALKNDSIKPTMSFMALKQTSLNDIAKKSYIRQKNDDNFNRIKTLNTDLLKNLVHKKKQYPLTLENVYQDFNEFKTIWDNFSNLKLKQSSLLISNTSSTNEIVSYNDDEKKLNEEHLSTLASDIYINEAQQIMNDIINLTNNQ</sequence>
<dbReference type="Pfam" id="PF11818">
    <property type="entry name" value="DUF3340"/>
    <property type="match status" value="1"/>
</dbReference>
<dbReference type="InterPro" id="IPR040573">
    <property type="entry name" value="TSP_N"/>
</dbReference>
<organism evidence="5 6">
    <name type="scientific">Hanstruepera neustonica</name>
    <dbReference type="NCBI Taxonomy" id="1445657"/>
    <lineage>
        <taxon>Bacteria</taxon>
        <taxon>Pseudomonadati</taxon>
        <taxon>Bacteroidota</taxon>
        <taxon>Flavobacteriia</taxon>
        <taxon>Flavobacteriales</taxon>
        <taxon>Flavobacteriaceae</taxon>
        <taxon>Hanstruepera</taxon>
    </lineage>
</organism>
<dbReference type="GO" id="GO:0004175">
    <property type="term" value="F:endopeptidase activity"/>
    <property type="evidence" value="ECO:0007669"/>
    <property type="project" value="TreeGrafter"/>
</dbReference>
<feature type="domain" description="Tail specific protease" evidence="4">
    <location>
        <begin position="327"/>
        <end position="528"/>
    </location>
</feature>
<evidence type="ECO:0000259" key="4">
    <source>
        <dbReference type="SMART" id="SM00245"/>
    </source>
</evidence>
<dbReference type="EMBL" id="POWF01000009">
    <property type="protein sequence ID" value="PNQ72360.1"/>
    <property type="molecule type" value="Genomic_DNA"/>
</dbReference>
<dbReference type="InterPro" id="IPR004447">
    <property type="entry name" value="Peptidase_S41A"/>
</dbReference>
<comment type="caution">
    <text evidence="5">The sequence shown here is derived from an EMBL/GenBank/DDBJ whole genome shotgun (WGS) entry which is preliminary data.</text>
</comment>
<gene>
    <name evidence="5" type="ORF">C1T31_12500</name>
</gene>
<dbReference type="OrthoDB" id="9812068at2"/>
<dbReference type="InterPro" id="IPR036034">
    <property type="entry name" value="PDZ_sf"/>
</dbReference>
<dbReference type="GO" id="GO:0007165">
    <property type="term" value="P:signal transduction"/>
    <property type="evidence" value="ECO:0007669"/>
    <property type="project" value="TreeGrafter"/>
</dbReference>
<evidence type="ECO:0000256" key="2">
    <source>
        <dbReference type="ARBA" id="ARBA00022801"/>
    </source>
</evidence>
<dbReference type="GO" id="GO:0030288">
    <property type="term" value="C:outer membrane-bounded periplasmic space"/>
    <property type="evidence" value="ECO:0007669"/>
    <property type="project" value="TreeGrafter"/>
</dbReference>
<name>A0A2K1DWG1_9FLAO</name>
<dbReference type="Gene3D" id="2.30.42.10">
    <property type="match status" value="1"/>
</dbReference>
<accession>A0A2K1DWG1</accession>
<dbReference type="GO" id="GO:0006508">
    <property type="term" value="P:proteolysis"/>
    <property type="evidence" value="ECO:0007669"/>
    <property type="project" value="UniProtKB-KW"/>
</dbReference>
<dbReference type="Pfam" id="PF03572">
    <property type="entry name" value="Peptidase_S41"/>
    <property type="match status" value="1"/>
</dbReference>
<dbReference type="PANTHER" id="PTHR32060:SF22">
    <property type="entry name" value="CARBOXYL-TERMINAL-PROCESSING PEPTIDASE 3, CHLOROPLASTIC"/>
    <property type="match status" value="1"/>
</dbReference>
<proteinExistence type="predicted"/>
<dbReference type="InterPro" id="IPR005151">
    <property type="entry name" value="Tail-specific_protease"/>
</dbReference>
<dbReference type="SUPFAM" id="SSF50156">
    <property type="entry name" value="PDZ domain-like"/>
    <property type="match status" value="1"/>
</dbReference>
<protein>
    <recommendedName>
        <fullName evidence="4">Tail specific protease domain-containing protein</fullName>
    </recommendedName>
</protein>
<dbReference type="InterPro" id="IPR029045">
    <property type="entry name" value="ClpP/crotonase-like_dom_sf"/>
</dbReference>
<dbReference type="Gene3D" id="3.90.226.10">
    <property type="entry name" value="2-enoyl-CoA Hydratase, Chain A, domain 1"/>
    <property type="match status" value="1"/>
</dbReference>
<dbReference type="SUPFAM" id="SSF52096">
    <property type="entry name" value="ClpP/crotonase"/>
    <property type="match status" value="1"/>
</dbReference>
<keyword evidence="3" id="KW-0720">Serine protease</keyword>
<dbReference type="SMART" id="SM00245">
    <property type="entry name" value="TSPc"/>
    <property type="match status" value="1"/>
</dbReference>